<dbReference type="RefSeq" id="WP_306065066.1">
    <property type="nucleotide sequence ID" value="NZ_JAROCA020000001.1"/>
</dbReference>
<comment type="caution">
    <text evidence="1">The sequence shown here is derived from an EMBL/GenBank/DDBJ whole genome shotgun (WGS) entry which is preliminary data.</text>
</comment>
<proteinExistence type="predicted"/>
<accession>A0ABU5CHB0</accession>
<evidence type="ECO:0000313" key="1">
    <source>
        <dbReference type="EMBL" id="MDY0405708.1"/>
    </source>
</evidence>
<evidence type="ECO:0000313" key="2">
    <source>
        <dbReference type="Proteomes" id="UP001228376"/>
    </source>
</evidence>
<reference evidence="1 2" key="1">
    <citation type="submission" date="2023-10" db="EMBL/GenBank/DDBJ databases">
        <title>179-bfca-hs.</title>
        <authorList>
            <person name="Miliotis G."/>
            <person name="Sengupta P."/>
            <person name="Hameed A."/>
            <person name="Chuvochina M."/>
            <person name="Mcdonagh F."/>
            <person name="Simpson A.C."/>
            <person name="Singh N.K."/>
            <person name="Rekha P.D."/>
            <person name="Raman K."/>
            <person name="Hugenholtz P."/>
            <person name="Venkateswaran K."/>
        </authorList>
    </citation>
    <scope>NUCLEOTIDE SEQUENCE [LARGE SCALE GENOMIC DNA]</scope>
    <source>
        <strain evidence="1 2">179-BFC-A-HS</strain>
    </source>
</reference>
<keyword evidence="2" id="KW-1185">Reference proteome</keyword>
<protein>
    <submittedName>
        <fullName evidence="1">DUF2487 family protein</fullName>
    </submittedName>
</protein>
<dbReference type="EMBL" id="JAROCA020000001">
    <property type="protein sequence ID" value="MDY0405708.1"/>
    <property type="molecule type" value="Genomic_DNA"/>
</dbReference>
<dbReference type="Pfam" id="PF10673">
    <property type="entry name" value="DUF2487"/>
    <property type="match status" value="1"/>
</dbReference>
<organism evidence="1 2">
    <name type="scientific">Tigheibacillus jepli</name>
    <dbReference type="NCBI Taxonomy" id="3035914"/>
    <lineage>
        <taxon>Bacteria</taxon>
        <taxon>Bacillati</taxon>
        <taxon>Bacillota</taxon>
        <taxon>Bacilli</taxon>
        <taxon>Bacillales</taxon>
        <taxon>Bacillaceae</taxon>
        <taxon>Tigheibacillus</taxon>
    </lineage>
</organism>
<gene>
    <name evidence="1" type="ORF">P5G51_010170</name>
</gene>
<dbReference type="Proteomes" id="UP001228376">
    <property type="component" value="Unassembled WGS sequence"/>
</dbReference>
<dbReference type="InterPro" id="IPR019615">
    <property type="entry name" value="DUF2487"/>
</dbReference>
<sequence length="155" mass="18585">MQWHKKDMDQYLQAKEYIDTIVMTLAPFQFSNDQELIKLTYQEELLHIFAAEITRELSGRTVQIPAYHYLKNSDKEIEISRMNEWIADCKKQPFAHFFILTFDAAWKKHEKALDGNLLWLPSVQLGDLHSKEMQQYIREQVMQISELIQSYWQNE</sequence>
<name>A0ABU5CHB0_9BACI</name>